<reference evidence="7 8" key="1">
    <citation type="submission" date="2019-03" db="EMBL/GenBank/DDBJ databases">
        <title>Genomic Encyclopedia of Type Strains, Phase IV (KMG-IV): sequencing the most valuable type-strain genomes for metagenomic binning, comparative biology and taxonomic classification.</title>
        <authorList>
            <person name="Goeker M."/>
        </authorList>
    </citation>
    <scope>NUCLEOTIDE SEQUENCE [LARGE SCALE GENOMIC DNA]</scope>
    <source>
        <strain evidence="7 8">DSM 21100</strain>
    </source>
</reference>
<dbReference type="PANTHER" id="PTHR30250:SF11">
    <property type="entry name" value="O-ANTIGEN TRANSPORTER-RELATED"/>
    <property type="match status" value="1"/>
</dbReference>
<feature type="transmembrane region" description="Helical" evidence="6">
    <location>
        <begin position="47"/>
        <end position="67"/>
    </location>
</feature>
<organism evidence="7 8">
    <name type="scientific">Anseongella ginsenosidimutans</name>
    <dbReference type="NCBI Taxonomy" id="496056"/>
    <lineage>
        <taxon>Bacteria</taxon>
        <taxon>Pseudomonadati</taxon>
        <taxon>Bacteroidota</taxon>
        <taxon>Sphingobacteriia</taxon>
        <taxon>Sphingobacteriales</taxon>
        <taxon>Sphingobacteriaceae</taxon>
        <taxon>Anseongella</taxon>
    </lineage>
</organism>
<feature type="transmembrane region" description="Helical" evidence="6">
    <location>
        <begin position="441"/>
        <end position="458"/>
    </location>
</feature>
<feature type="transmembrane region" description="Helical" evidence="6">
    <location>
        <begin position="197"/>
        <end position="216"/>
    </location>
</feature>
<feature type="transmembrane region" description="Helical" evidence="6">
    <location>
        <begin position="407"/>
        <end position="429"/>
    </location>
</feature>
<protein>
    <submittedName>
        <fullName evidence="7">O-antigen/teichoic acid export membrane protein</fullName>
    </submittedName>
</protein>
<evidence type="ECO:0000313" key="8">
    <source>
        <dbReference type="Proteomes" id="UP000295807"/>
    </source>
</evidence>
<comment type="caution">
    <text evidence="7">The sequence shown here is derived from an EMBL/GenBank/DDBJ whole genome shotgun (WGS) entry which is preliminary data.</text>
</comment>
<dbReference type="AlphaFoldDB" id="A0A4R3KY12"/>
<keyword evidence="3 6" id="KW-0812">Transmembrane</keyword>
<accession>A0A4R3KY12</accession>
<evidence type="ECO:0000256" key="3">
    <source>
        <dbReference type="ARBA" id="ARBA00022692"/>
    </source>
</evidence>
<feature type="transmembrane region" description="Helical" evidence="6">
    <location>
        <begin position="464"/>
        <end position="480"/>
    </location>
</feature>
<proteinExistence type="predicted"/>
<dbReference type="GO" id="GO:0005886">
    <property type="term" value="C:plasma membrane"/>
    <property type="evidence" value="ECO:0007669"/>
    <property type="project" value="UniProtKB-SubCell"/>
</dbReference>
<dbReference type="Pfam" id="PF01943">
    <property type="entry name" value="Polysacc_synt"/>
    <property type="match status" value="1"/>
</dbReference>
<comment type="subcellular location">
    <subcellularLocation>
        <location evidence="1">Cell membrane</location>
        <topology evidence="1">Multi-pass membrane protein</topology>
    </subcellularLocation>
</comment>
<dbReference type="OrthoDB" id="9814608at2"/>
<feature type="transmembrane region" description="Helical" evidence="6">
    <location>
        <begin position="154"/>
        <end position="177"/>
    </location>
</feature>
<keyword evidence="4 6" id="KW-1133">Transmembrane helix</keyword>
<evidence type="ECO:0000256" key="4">
    <source>
        <dbReference type="ARBA" id="ARBA00022989"/>
    </source>
</evidence>
<gene>
    <name evidence="7" type="ORF">EDD80_101511</name>
</gene>
<feature type="transmembrane region" description="Helical" evidence="6">
    <location>
        <begin position="317"/>
        <end position="338"/>
    </location>
</feature>
<dbReference type="InterPro" id="IPR050833">
    <property type="entry name" value="Poly_Biosynth_Transport"/>
</dbReference>
<evidence type="ECO:0000256" key="1">
    <source>
        <dbReference type="ARBA" id="ARBA00004651"/>
    </source>
</evidence>
<dbReference type="Proteomes" id="UP000295807">
    <property type="component" value="Unassembled WGS sequence"/>
</dbReference>
<dbReference type="EMBL" id="SMAD01000001">
    <property type="protein sequence ID" value="TCS90311.1"/>
    <property type="molecule type" value="Genomic_DNA"/>
</dbReference>
<feature type="transmembrane region" description="Helical" evidence="6">
    <location>
        <begin position="275"/>
        <end position="296"/>
    </location>
</feature>
<feature type="transmembrane region" description="Helical" evidence="6">
    <location>
        <begin position="382"/>
        <end position="401"/>
    </location>
</feature>
<feature type="transmembrane region" description="Helical" evidence="6">
    <location>
        <begin position="123"/>
        <end position="142"/>
    </location>
</feature>
<feature type="transmembrane region" description="Helical" evidence="6">
    <location>
        <begin position="350"/>
        <end position="370"/>
    </location>
</feature>
<feature type="transmembrane region" description="Helical" evidence="6">
    <location>
        <begin position="12"/>
        <end position="32"/>
    </location>
</feature>
<feature type="transmembrane region" description="Helical" evidence="6">
    <location>
        <begin position="79"/>
        <end position="103"/>
    </location>
</feature>
<feature type="transmembrane region" description="Helical" evidence="6">
    <location>
        <begin position="236"/>
        <end position="255"/>
    </location>
</feature>
<evidence type="ECO:0000256" key="6">
    <source>
        <dbReference type="SAM" id="Phobius"/>
    </source>
</evidence>
<dbReference type="RefSeq" id="WP_132127750.1">
    <property type="nucleotide sequence ID" value="NZ_CP042432.1"/>
</dbReference>
<evidence type="ECO:0000313" key="7">
    <source>
        <dbReference type="EMBL" id="TCS90311.1"/>
    </source>
</evidence>
<name>A0A4R3KY12_9SPHI</name>
<keyword evidence="2" id="KW-1003">Cell membrane</keyword>
<keyword evidence="8" id="KW-1185">Reference proteome</keyword>
<dbReference type="PANTHER" id="PTHR30250">
    <property type="entry name" value="PST FAMILY PREDICTED COLANIC ACID TRANSPORTER"/>
    <property type="match status" value="1"/>
</dbReference>
<sequence>MSVYRKFAGQTAIYGISTIAARLLNFLLTPLYTRVYQEEVYGIFTEMYAWAALINALLAFGMETTYFRYLQKHDDKQAVYSNGFLLVGALSALFLAGSFANAQGLAALMQKDLLVPAGEYTDYIRLFAWIVFFDNLAVLPFARLRAEGRAVRYSLLKFLNIAVFILLNLLLIVVVPYAIREKWAFHDTLQQLYGADWIGYVFIANLAASALTFLLLTPELLKVRFRVNLELMKKMLAYSWPILIANISFIINENISRILMGFLLPAQQGMRDLGIFGACSKLAIFLNIFVQAFRLGAEPFFFSHSAAAGARQTYAVIMRYFVIASATCFLAIITNISLLKYFIGSEYWEGLNVVPILLLGYLCLGVYMNLSIWYKLSDQTRFGFYISGLGALSTILLNIWLIPRYSYIGSAWATLGAYGFMMVLSYVLGQRNYPIPYELKKNLQYIGISIILAFLSFTVMDSNIWAGNLLLLLYVGFIYAKEQKNIKRMLNRK</sequence>
<evidence type="ECO:0000256" key="5">
    <source>
        <dbReference type="ARBA" id="ARBA00023136"/>
    </source>
</evidence>
<dbReference type="InterPro" id="IPR002797">
    <property type="entry name" value="Polysacc_synth"/>
</dbReference>
<evidence type="ECO:0000256" key="2">
    <source>
        <dbReference type="ARBA" id="ARBA00022475"/>
    </source>
</evidence>
<keyword evidence="5 6" id="KW-0472">Membrane</keyword>